<proteinExistence type="predicted"/>
<dbReference type="OMA" id="HGATYGW"/>
<feature type="compositionally biased region" description="Polar residues" evidence="1">
    <location>
        <begin position="299"/>
        <end position="317"/>
    </location>
</feature>
<sequence length="478" mass="48495">MPSTAALSAPAQPVFTPEAVAPGPISLVRVAKHPTDRSFGMSLEQRRGISPLGYTAVVSYIFPDSPAARAGIQRDIEFEIRSYDCSAQVVPPTANLNPLASVANDNGAPSGHCASSGFTDSSVPRQQSSPALPVSPPAFLLTALSSGPLLLSPMLAPPIATSGTASFTPGRVISSPGSSLGVAAPMTSAPTPAPARPRTLAAPTLPTLNGSQSQASIEQVNGESNPQQAQTKPTTPTIIHPAPLPPAIVHPAQVVSSVAVPNAALTTTIVGSTTPIQPLPQQQATTISNNSDSKLDGTKMSSAKPSVAPETTTTTSAKPVGASQPSVPSPTPVKAARSSKQSVVSPKETTTATQKQSAPPVQAEVIPRPKVEPVVASPTQPPSVVASQVSNSIKPPASSVASPSTGTPRPSHSGKKRARPRGLSASSASSSTSSDEKIAKALSHGSAITPRNRNTIANESDDDSDHPAAHRARSSVAV</sequence>
<accession>K3X1Y6</accession>
<feature type="compositionally biased region" description="Polar residues" evidence="1">
    <location>
        <begin position="338"/>
        <end position="359"/>
    </location>
</feature>
<dbReference type="HOGENOM" id="CLU_571756_0_0_1"/>
<feature type="region of interest" description="Disordered" evidence="1">
    <location>
        <begin position="183"/>
        <end position="234"/>
    </location>
</feature>
<dbReference type="InParanoid" id="K3X1Y6"/>
<evidence type="ECO:0000313" key="3">
    <source>
        <dbReference type="Proteomes" id="UP000019132"/>
    </source>
</evidence>
<dbReference type="AlphaFoldDB" id="K3X1Y6"/>
<organism evidence="2 3">
    <name type="scientific">Globisporangium ultimum (strain ATCC 200006 / CBS 805.95 / DAOM BR144)</name>
    <name type="common">Pythium ultimum</name>
    <dbReference type="NCBI Taxonomy" id="431595"/>
    <lineage>
        <taxon>Eukaryota</taxon>
        <taxon>Sar</taxon>
        <taxon>Stramenopiles</taxon>
        <taxon>Oomycota</taxon>
        <taxon>Peronosporomycetes</taxon>
        <taxon>Pythiales</taxon>
        <taxon>Pythiaceae</taxon>
        <taxon>Globisporangium</taxon>
    </lineage>
</organism>
<feature type="compositionally biased region" description="Polar residues" evidence="1">
    <location>
        <begin position="449"/>
        <end position="458"/>
    </location>
</feature>
<feature type="compositionally biased region" description="Low complexity" evidence="1">
    <location>
        <begin position="424"/>
        <end position="433"/>
    </location>
</feature>
<evidence type="ECO:0000313" key="2">
    <source>
        <dbReference type="EnsemblProtists" id="PYU1_T011235"/>
    </source>
</evidence>
<keyword evidence="3" id="KW-1185">Reference proteome</keyword>
<dbReference type="InterPro" id="IPR036034">
    <property type="entry name" value="PDZ_sf"/>
</dbReference>
<feature type="compositionally biased region" description="Basic residues" evidence="1">
    <location>
        <begin position="469"/>
        <end position="478"/>
    </location>
</feature>
<reference evidence="3" key="1">
    <citation type="journal article" date="2010" name="Genome Biol.">
        <title>Genome sequence of the necrotrophic plant pathogen Pythium ultimum reveals original pathogenicity mechanisms and effector repertoire.</title>
        <authorList>
            <person name="Levesque C.A."/>
            <person name="Brouwer H."/>
            <person name="Cano L."/>
            <person name="Hamilton J.P."/>
            <person name="Holt C."/>
            <person name="Huitema E."/>
            <person name="Raffaele S."/>
            <person name="Robideau G.P."/>
            <person name="Thines M."/>
            <person name="Win J."/>
            <person name="Zerillo M.M."/>
            <person name="Beakes G.W."/>
            <person name="Boore J.L."/>
            <person name="Busam D."/>
            <person name="Dumas B."/>
            <person name="Ferriera S."/>
            <person name="Fuerstenberg S.I."/>
            <person name="Gachon C.M."/>
            <person name="Gaulin E."/>
            <person name="Govers F."/>
            <person name="Grenville-Briggs L."/>
            <person name="Horner N."/>
            <person name="Hostetler J."/>
            <person name="Jiang R.H."/>
            <person name="Johnson J."/>
            <person name="Krajaejun T."/>
            <person name="Lin H."/>
            <person name="Meijer H.J."/>
            <person name="Moore B."/>
            <person name="Morris P."/>
            <person name="Phuntmart V."/>
            <person name="Puiu D."/>
            <person name="Shetty J."/>
            <person name="Stajich J.E."/>
            <person name="Tripathy S."/>
            <person name="Wawra S."/>
            <person name="van West P."/>
            <person name="Whitty B.R."/>
            <person name="Coutinho P.M."/>
            <person name="Henrissat B."/>
            <person name="Martin F."/>
            <person name="Thomas P.D."/>
            <person name="Tyler B.M."/>
            <person name="De Vries R.P."/>
            <person name="Kamoun S."/>
            <person name="Yandell M."/>
            <person name="Tisserat N."/>
            <person name="Buell C.R."/>
        </authorList>
    </citation>
    <scope>NUCLEOTIDE SEQUENCE</scope>
    <source>
        <strain evidence="3">DAOM:BR144</strain>
    </source>
</reference>
<evidence type="ECO:0000256" key="1">
    <source>
        <dbReference type="SAM" id="MobiDB-lite"/>
    </source>
</evidence>
<reference evidence="2" key="3">
    <citation type="submission" date="2015-02" db="UniProtKB">
        <authorList>
            <consortium name="EnsemblProtists"/>
        </authorList>
    </citation>
    <scope>IDENTIFICATION</scope>
    <source>
        <strain evidence="2">DAOM BR144</strain>
    </source>
</reference>
<feature type="compositionally biased region" description="Polar residues" evidence="1">
    <location>
        <begin position="385"/>
        <end position="410"/>
    </location>
</feature>
<evidence type="ECO:0008006" key="4">
    <source>
        <dbReference type="Google" id="ProtNLM"/>
    </source>
</evidence>
<dbReference type="EnsemblProtists" id="PYU1_T011235">
    <property type="protein sequence ID" value="PYU1_T011235"/>
    <property type="gene ID" value="PYU1_G011210"/>
</dbReference>
<dbReference type="EMBL" id="GL376562">
    <property type="status" value="NOT_ANNOTATED_CDS"/>
    <property type="molecule type" value="Genomic_DNA"/>
</dbReference>
<feature type="region of interest" description="Disordered" evidence="1">
    <location>
        <begin position="273"/>
        <end position="478"/>
    </location>
</feature>
<feature type="compositionally biased region" description="Polar residues" evidence="1">
    <location>
        <begin position="209"/>
        <end position="225"/>
    </location>
</feature>
<feature type="compositionally biased region" description="Polar residues" evidence="1">
    <location>
        <begin position="116"/>
        <end position="130"/>
    </location>
</feature>
<dbReference type="VEuPathDB" id="FungiDB:PYU1_G011210"/>
<dbReference type="Proteomes" id="UP000019132">
    <property type="component" value="Unassembled WGS sequence"/>
</dbReference>
<feature type="compositionally biased region" description="Polar residues" evidence="1">
    <location>
        <begin position="273"/>
        <end position="292"/>
    </location>
</feature>
<feature type="compositionally biased region" description="Low complexity" evidence="1">
    <location>
        <begin position="183"/>
        <end position="208"/>
    </location>
</feature>
<name>K3X1Y6_GLOUD</name>
<feature type="region of interest" description="Disordered" evidence="1">
    <location>
        <begin position="107"/>
        <end position="132"/>
    </location>
</feature>
<protein>
    <recommendedName>
        <fullName evidence="4">PDZ domain-containing protein</fullName>
    </recommendedName>
</protein>
<dbReference type="SUPFAM" id="SSF50156">
    <property type="entry name" value="PDZ domain-like"/>
    <property type="match status" value="1"/>
</dbReference>
<reference evidence="3" key="2">
    <citation type="submission" date="2010-04" db="EMBL/GenBank/DDBJ databases">
        <authorList>
            <person name="Buell R."/>
            <person name="Hamilton J."/>
            <person name="Hostetler J."/>
        </authorList>
    </citation>
    <scope>NUCLEOTIDE SEQUENCE [LARGE SCALE GENOMIC DNA]</scope>
    <source>
        <strain evidence="3">DAOM:BR144</strain>
    </source>
</reference>